<evidence type="ECO:0000313" key="2">
    <source>
        <dbReference type="EMBL" id="ORC88323.1"/>
    </source>
</evidence>
<organism evidence="2 3">
    <name type="scientific">Trypanosoma theileri</name>
    <dbReference type="NCBI Taxonomy" id="67003"/>
    <lineage>
        <taxon>Eukaryota</taxon>
        <taxon>Discoba</taxon>
        <taxon>Euglenozoa</taxon>
        <taxon>Kinetoplastea</taxon>
        <taxon>Metakinetoplastina</taxon>
        <taxon>Trypanosomatida</taxon>
        <taxon>Trypanosomatidae</taxon>
        <taxon>Trypanosoma</taxon>
    </lineage>
</organism>
<dbReference type="GeneID" id="39986054"/>
<protein>
    <submittedName>
        <fullName evidence="2">Uncharacterized protein</fullName>
    </submittedName>
</protein>
<gene>
    <name evidence="2" type="ORF">TM35_000171950</name>
</gene>
<accession>A0A1X0NV06</accession>
<feature type="region of interest" description="Disordered" evidence="1">
    <location>
        <begin position="1"/>
        <end position="45"/>
    </location>
</feature>
<dbReference type="RefSeq" id="XP_028882389.1">
    <property type="nucleotide sequence ID" value="XM_029026274.1"/>
</dbReference>
<proteinExistence type="predicted"/>
<dbReference type="Proteomes" id="UP000192257">
    <property type="component" value="Unassembled WGS sequence"/>
</dbReference>
<feature type="region of interest" description="Disordered" evidence="1">
    <location>
        <begin position="109"/>
        <end position="146"/>
    </location>
</feature>
<sequence length="258" mass="29187">MSGSTETAPPVPERTKRETEDQGNQPVLERKPSGKKGISKISPFLQTQQDLQREMRCDYVLFWYERDPKTPPGQCPNFLRVGDPIRVSLSHHVFMQMAFGVLKDRLMKNPTRKKAKDNTDTTNRYSNNSDNPLGLPKEGKKNGPSSREQDTVALFCFLWQYVSSMLKSQAEAMRLVAAQSKKNTVLRPTVQMTKQQLRLQILLEYGIDVRQVLGDGLPTTGAVSDEYFEQLMTGSVAEEEFYNQLAKPSGMAQDCCIM</sequence>
<dbReference type="AlphaFoldDB" id="A0A1X0NV06"/>
<comment type="caution">
    <text evidence="2">The sequence shown here is derived from an EMBL/GenBank/DDBJ whole genome shotgun (WGS) entry which is preliminary data.</text>
</comment>
<name>A0A1X0NV06_9TRYP</name>
<evidence type="ECO:0000256" key="1">
    <source>
        <dbReference type="SAM" id="MobiDB-lite"/>
    </source>
</evidence>
<dbReference type="OrthoDB" id="245073at2759"/>
<feature type="compositionally biased region" description="Polar residues" evidence="1">
    <location>
        <begin position="120"/>
        <end position="131"/>
    </location>
</feature>
<evidence type="ECO:0000313" key="3">
    <source>
        <dbReference type="Proteomes" id="UP000192257"/>
    </source>
</evidence>
<keyword evidence="3" id="KW-1185">Reference proteome</keyword>
<dbReference type="VEuPathDB" id="TriTrypDB:TM35_000171950"/>
<dbReference type="EMBL" id="NBCO01000017">
    <property type="protein sequence ID" value="ORC88323.1"/>
    <property type="molecule type" value="Genomic_DNA"/>
</dbReference>
<reference evidence="2 3" key="1">
    <citation type="submission" date="2017-03" db="EMBL/GenBank/DDBJ databases">
        <title>An alternative strategy for trypanosome survival in the mammalian bloodstream revealed through genome and transcriptome analysis of the ubiquitous bovine parasite Trypanosoma (Megatrypanum) theileri.</title>
        <authorList>
            <person name="Kelly S."/>
            <person name="Ivens A."/>
            <person name="Mott A."/>
            <person name="O'Neill E."/>
            <person name="Emms D."/>
            <person name="Macleod O."/>
            <person name="Voorheis P."/>
            <person name="Matthews J."/>
            <person name="Matthews K."/>
            <person name="Carrington M."/>
        </authorList>
    </citation>
    <scope>NUCLEOTIDE SEQUENCE [LARGE SCALE GENOMIC DNA]</scope>
    <source>
        <strain evidence="2">Edinburgh</strain>
    </source>
</reference>